<organism evidence="8 9">
    <name type="scientific">Ridgeia piscesae</name>
    <name type="common">Tubeworm</name>
    <dbReference type="NCBI Taxonomy" id="27915"/>
    <lineage>
        <taxon>Eukaryota</taxon>
        <taxon>Metazoa</taxon>
        <taxon>Spiralia</taxon>
        <taxon>Lophotrochozoa</taxon>
        <taxon>Annelida</taxon>
        <taxon>Polychaeta</taxon>
        <taxon>Sedentaria</taxon>
        <taxon>Canalipalpata</taxon>
        <taxon>Sabellida</taxon>
        <taxon>Siboglinidae</taxon>
        <taxon>Ridgeia</taxon>
    </lineage>
</organism>
<proteinExistence type="predicted"/>
<comment type="subcellular location">
    <subcellularLocation>
        <location evidence="1">Membrane</location>
        <topology evidence="1">Peripheral membrane protein</topology>
    </subcellularLocation>
</comment>
<keyword evidence="3" id="KW-0175">Coiled coil</keyword>
<keyword evidence="9" id="KW-1185">Reference proteome</keyword>
<dbReference type="InterPro" id="IPR036028">
    <property type="entry name" value="SH3-like_dom_sf"/>
</dbReference>
<evidence type="ECO:0000256" key="4">
    <source>
        <dbReference type="ARBA" id="ARBA00023136"/>
    </source>
</evidence>
<evidence type="ECO:0000313" key="9">
    <source>
        <dbReference type="Proteomes" id="UP001209878"/>
    </source>
</evidence>
<keyword evidence="4" id="KW-0472">Membrane</keyword>
<sequence length="169" mass="18753">MGRAKVVFSYAPTCDDELTLEVDAIVEVTAQVEEGWWQGVVNGKQGLFPSNFVELIEEEPEAEKIVQAKKVKGVGLGNIFGNAPIKLRSSDVRPSIRRHDIPSAEKKDSPELKNKKGSPRDLPTSPRDAHADQPSKDTKEPKEAKRGEFITSPRYLFCAVMCTHNQSHV</sequence>
<name>A0AAD9NQT0_RIDPI</name>
<dbReference type="AlphaFoldDB" id="A0AAD9NQT0"/>
<evidence type="ECO:0000256" key="2">
    <source>
        <dbReference type="ARBA" id="ARBA00022443"/>
    </source>
</evidence>
<dbReference type="SUPFAM" id="SSF50044">
    <property type="entry name" value="SH3-domain"/>
    <property type="match status" value="1"/>
</dbReference>
<dbReference type="PANTHER" id="PTHR14167:SF81">
    <property type="entry name" value="ENDOPHILIN-A"/>
    <property type="match status" value="1"/>
</dbReference>
<feature type="domain" description="SH3" evidence="7">
    <location>
        <begin position="1"/>
        <end position="58"/>
    </location>
</feature>
<dbReference type="InterPro" id="IPR001452">
    <property type="entry name" value="SH3_domain"/>
</dbReference>
<dbReference type="Proteomes" id="UP001209878">
    <property type="component" value="Unassembled WGS sequence"/>
</dbReference>
<evidence type="ECO:0000256" key="3">
    <source>
        <dbReference type="ARBA" id="ARBA00023054"/>
    </source>
</evidence>
<evidence type="ECO:0000256" key="6">
    <source>
        <dbReference type="SAM" id="MobiDB-lite"/>
    </source>
</evidence>
<dbReference type="EMBL" id="JAODUO010000606">
    <property type="protein sequence ID" value="KAK2177323.1"/>
    <property type="molecule type" value="Genomic_DNA"/>
</dbReference>
<dbReference type="PROSITE" id="PS50002">
    <property type="entry name" value="SH3"/>
    <property type="match status" value="1"/>
</dbReference>
<keyword evidence="2 5" id="KW-0728">SH3 domain</keyword>
<feature type="compositionally biased region" description="Basic and acidic residues" evidence="6">
    <location>
        <begin position="127"/>
        <end position="148"/>
    </location>
</feature>
<dbReference type="Gene3D" id="2.30.30.40">
    <property type="entry name" value="SH3 Domains"/>
    <property type="match status" value="1"/>
</dbReference>
<evidence type="ECO:0000256" key="1">
    <source>
        <dbReference type="ARBA" id="ARBA00004170"/>
    </source>
</evidence>
<protein>
    <recommendedName>
        <fullName evidence="7">SH3 domain-containing protein</fullName>
    </recommendedName>
</protein>
<evidence type="ECO:0000256" key="5">
    <source>
        <dbReference type="PROSITE-ProRule" id="PRU00192"/>
    </source>
</evidence>
<dbReference type="InterPro" id="IPR050384">
    <property type="entry name" value="Endophilin_SH3RF"/>
</dbReference>
<evidence type="ECO:0000313" key="8">
    <source>
        <dbReference type="EMBL" id="KAK2177323.1"/>
    </source>
</evidence>
<comment type="caution">
    <text evidence="8">The sequence shown here is derived from an EMBL/GenBank/DDBJ whole genome shotgun (WGS) entry which is preliminary data.</text>
</comment>
<reference evidence="8" key="1">
    <citation type="journal article" date="2023" name="Mol. Biol. Evol.">
        <title>Third-Generation Sequencing Reveals the Adaptive Role of the Epigenome in Three Deep-Sea Polychaetes.</title>
        <authorList>
            <person name="Perez M."/>
            <person name="Aroh O."/>
            <person name="Sun Y."/>
            <person name="Lan Y."/>
            <person name="Juniper S.K."/>
            <person name="Young C.R."/>
            <person name="Angers B."/>
            <person name="Qian P.Y."/>
        </authorList>
    </citation>
    <scope>NUCLEOTIDE SEQUENCE</scope>
    <source>
        <strain evidence="8">R07B-5</strain>
    </source>
</reference>
<gene>
    <name evidence="8" type="ORF">NP493_607g01034</name>
</gene>
<dbReference type="Pfam" id="PF14604">
    <property type="entry name" value="SH3_9"/>
    <property type="match status" value="1"/>
</dbReference>
<feature type="region of interest" description="Disordered" evidence="6">
    <location>
        <begin position="90"/>
        <end position="148"/>
    </location>
</feature>
<evidence type="ECO:0000259" key="7">
    <source>
        <dbReference type="PROSITE" id="PS50002"/>
    </source>
</evidence>
<dbReference type="PANTHER" id="PTHR14167">
    <property type="entry name" value="SH3 DOMAIN-CONTAINING"/>
    <property type="match status" value="1"/>
</dbReference>
<feature type="compositionally biased region" description="Basic and acidic residues" evidence="6">
    <location>
        <begin position="97"/>
        <end position="114"/>
    </location>
</feature>
<accession>A0AAD9NQT0</accession>
<dbReference type="SMART" id="SM00326">
    <property type="entry name" value="SH3"/>
    <property type="match status" value="1"/>
</dbReference>